<evidence type="ECO:0000256" key="3">
    <source>
        <dbReference type="ARBA" id="ARBA00023004"/>
    </source>
</evidence>
<keyword evidence="4" id="KW-0411">Iron-sulfur</keyword>
<keyword evidence="2" id="KW-0479">Metal-binding</keyword>
<dbReference type="EMBL" id="BARU01005848">
    <property type="protein sequence ID" value="GAH42195.1"/>
    <property type="molecule type" value="Genomic_DNA"/>
</dbReference>
<dbReference type="GO" id="GO:0046872">
    <property type="term" value="F:metal ion binding"/>
    <property type="evidence" value="ECO:0007669"/>
    <property type="project" value="UniProtKB-KW"/>
</dbReference>
<dbReference type="InterPro" id="IPR050157">
    <property type="entry name" value="PSI_iron-sulfur_center"/>
</dbReference>
<feature type="non-terminal residue" evidence="6">
    <location>
        <position position="1"/>
    </location>
</feature>
<evidence type="ECO:0000256" key="1">
    <source>
        <dbReference type="ARBA" id="ARBA00022485"/>
    </source>
</evidence>
<dbReference type="PROSITE" id="PS00198">
    <property type="entry name" value="4FE4S_FER_1"/>
    <property type="match status" value="1"/>
</dbReference>
<evidence type="ECO:0000313" key="6">
    <source>
        <dbReference type="EMBL" id="GAH42195.1"/>
    </source>
</evidence>
<name>X1GBJ6_9ZZZZ</name>
<dbReference type="InterPro" id="IPR017896">
    <property type="entry name" value="4Fe4S_Fe-S-bd"/>
</dbReference>
<proteinExistence type="predicted"/>
<evidence type="ECO:0000256" key="4">
    <source>
        <dbReference type="ARBA" id="ARBA00023014"/>
    </source>
</evidence>
<evidence type="ECO:0000256" key="2">
    <source>
        <dbReference type="ARBA" id="ARBA00022723"/>
    </source>
</evidence>
<accession>X1GBJ6</accession>
<keyword evidence="1" id="KW-0004">4Fe-4S</keyword>
<evidence type="ECO:0000259" key="5">
    <source>
        <dbReference type="PROSITE" id="PS51379"/>
    </source>
</evidence>
<dbReference type="GO" id="GO:0051539">
    <property type="term" value="F:4 iron, 4 sulfur cluster binding"/>
    <property type="evidence" value="ECO:0007669"/>
    <property type="project" value="UniProtKB-KW"/>
</dbReference>
<feature type="domain" description="4Fe-4S ferredoxin-type" evidence="5">
    <location>
        <begin position="23"/>
        <end position="52"/>
    </location>
</feature>
<dbReference type="PANTHER" id="PTHR24960:SF79">
    <property type="entry name" value="PHOTOSYSTEM I IRON-SULFUR CENTER"/>
    <property type="match status" value="1"/>
</dbReference>
<sequence>FGCLGFGDCVSVCKFDAIKMVDGLAIVDYEKCTGCGACTKACPRNLIEMVPFGCENMMTVACSSKESGKVTRSMCKVGCIGCGLCAKQTDIFSVEDNLARLDYEKYQPTEQTETAMEKCPTKVIIEVGKTAQVAEQPAEKAATA</sequence>
<dbReference type="AlphaFoldDB" id="X1GBJ6"/>
<keyword evidence="3" id="KW-0408">Iron</keyword>
<dbReference type="PROSITE" id="PS51379">
    <property type="entry name" value="4FE4S_FER_2"/>
    <property type="match status" value="1"/>
</dbReference>
<reference evidence="6" key="1">
    <citation type="journal article" date="2014" name="Front. Microbiol.">
        <title>High frequency of phylogenetically diverse reductive dehalogenase-homologous genes in deep subseafloor sedimentary metagenomes.</title>
        <authorList>
            <person name="Kawai M."/>
            <person name="Futagami T."/>
            <person name="Toyoda A."/>
            <person name="Takaki Y."/>
            <person name="Nishi S."/>
            <person name="Hori S."/>
            <person name="Arai W."/>
            <person name="Tsubouchi T."/>
            <person name="Morono Y."/>
            <person name="Uchiyama I."/>
            <person name="Ito T."/>
            <person name="Fujiyama A."/>
            <person name="Inagaki F."/>
            <person name="Takami H."/>
        </authorList>
    </citation>
    <scope>NUCLEOTIDE SEQUENCE</scope>
    <source>
        <strain evidence="6">Expedition CK06-06</strain>
    </source>
</reference>
<dbReference type="SUPFAM" id="SSF54862">
    <property type="entry name" value="4Fe-4S ferredoxins"/>
    <property type="match status" value="1"/>
</dbReference>
<protein>
    <recommendedName>
        <fullName evidence="5">4Fe-4S ferredoxin-type domain-containing protein</fullName>
    </recommendedName>
</protein>
<dbReference type="Gene3D" id="3.30.70.20">
    <property type="match status" value="2"/>
</dbReference>
<dbReference type="Pfam" id="PF00037">
    <property type="entry name" value="Fer4"/>
    <property type="match status" value="1"/>
</dbReference>
<gene>
    <name evidence="6" type="ORF">S03H2_11451</name>
</gene>
<comment type="caution">
    <text evidence="6">The sequence shown here is derived from an EMBL/GenBank/DDBJ whole genome shotgun (WGS) entry which is preliminary data.</text>
</comment>
<dbReference type="PANTHER" id="PTHR24960">
    <property type="entry name" value="PHOTOSYSTEM I IRON-SULFUR CENTER-RELATED"/>
    <property type="match status" value="1"/>
</dbReference>
<organism evidence="6">
    <name type="scientific">marine sediment metagenome</name>
    <dbReference type="NCBI Taxonomy" id="412755"/>
    <lineage>
        <taxon>unclassified sequences</taxon>
        <taxon>metagenomes</taxon>
        <taxon>ecological metagenomes</taxon>
    </lineage>
</organism>
<dbReference type="InterPro" id="IPR017900">
    <property type="entry name" value="4Fe4S_Fe_S_CS"/>
</dbReference>